<evidence type="ECO:0000313" key="1">
    <source>
        <dbReference type="EMBL" id="KAI8442547.1"/>
    </source>
</evidence>
<comment type="caution">
    <text evidence="1">The sequence shown here is derived from an EMBL/GenBank/DDBJ whole genome shotgun (WGS) entry which is preliminary data.</text>
</comment>
<dbReference type="EMBL" id="CM046109">
    <property type="protein sequence ID" value="KAI8442547.1"/>
    <property type="molecule type" value="Genomic_DNA"/>
</dbReference>
<proteinExistence type="predicted"/>
<gene>
    <name evidence="1" type="ORF">MSG28_006008</name>
</gene>
<organism evidence="1 2">
    <name type="scientific">Choristoneura fumiferana</name>
    <name type="common">Spruce budworm moth</name>
    <name type="synonym">Archips fumiferana</name>
    <dbReference type="NCBI Taxonomy" id="7141"/>
    <lineage>
        <taxon>Eukaryota</taxon>
        <taxon>Metazoa</taxon>
        <taxon>Ecdysozoa</taxon>
        <taxon>Arthropoda</taxon>
        <taxon>Hexapoda</taxon>
        <taxon>Insecta</taxon>
        <taxon>Pterygota</taxon>
        <taxon>Neoptera</taxon>
        <taxon>Endopterygota</taxon>
        <taxon>Lepidoptera</taxon>
        <taxon>Glossata</taxon>
        <taxon>Ditrysia</taxon>
        <taxon>Tortricoidea</taxon>
        <taxon>Tortricidae</taxon>
        <taxon>Tortricinae</taxon>
        <taxon>Choristoneura</taxon>
    </lineage>
</organism>
<protein>
    <submittedName>
        <fullName evidence="1">Uncharacterized protein</fullName>
    </submittedName>
</protein>
<sequence>MSFMVVRGTPTEAQLFLDKVLGDILTAKATRPGVERPEDVNLVEIIYYCMRTKPNAIHMINGATGDKFTNEQILKRAVSIARAYRSIGASGKTVVSLLRNHEHMAAFYYGMLLAGVISYSLEPSTSGEDLQYFITVARPCMVLCEAAHRDDVTNALLQTGVAADVVVADAASIDEFTYGHSRELDSFELPNVGPEATALMLNTSGSTGRPGTVLLSHGGLIPQLPYRWVEGSKYPHPTSLVLHLTTGQWLSHAKLMNSCPVYRVPLLVSPTCTPNTPEKVVHLVEAYRPTYTFTNIYMAVALANMMSREQLSCFEMLGIAGTPYTEEDISRLKEKFDKSILIVNNYGITEMHGALAITTRNSPLGSVGEFHNFVHYKIVNVESGEEILEPNVRGELYLKSKYVIKGYLNNDRHLNVTPDGWVKTGDVFYKDEDGHMYFAYRRTLGFKSFNKTVYPEEVEMVVGSVPGVQQCVVCGADAGPAVAVVLRPGCDVTRDQIHHAIKHDEGPQMFNIQDLAQAN</sequence>
<reference evidence="1 2" key="1">
    <citation type="journal article" date="2022" name="Genome Biol. Evol.">
        <title>The Spruce Budworm Genome: Reconstructing the Evolutionary History of Antifreeze Proteins.</title>
        <authorList>
            <person name="Beliveau C."/>
            <person name="Gagne P."/>
            <person name="Picq S."/>
            <person name="Vernygora O."/>
            <person name="Keeling C.I."/>
            <person name="Pinkney K."/>
            <person name="Doucet D."/>
            <person name="Wen F."/>
            <person name="Johnston J.S."/>
            <person name="Maaroufi H."/>
            <person name="Boyle B."/>
            <person name="Laroche J."/>
            <person name="Dewar K."/>
            <person name="Juretic N."/>
            <person name="Blackburn G."/>
            <person name="Nisole A."/>
            <person name="Brunet B."/>
            <person name="Brandao M."/>
            <person name="Lumley L."/>
            <person name="Duan J."/>
            <person name="Quan G."/>
            <person name="Lucarotti C.J."/>
            <person name="Roe A.D."/>
            <person name="Sperling F.A.H."/>
            <person name="Levesque R.C."/>
            <person name="Cusson M."/>
        </authorList>
    </citation>
    <scope>NUCLEOTIDE SEQUENCE [LARGE SCALE GENOMIC DNA]</scope>
    <source>
        <strain evidence="1">Glfc:IPQL:Cfum</strain>
    </source>
</reference>
<dbReference type="Proteomes" id="UP001064048">
    <property type="component" value="Chromosome 9"/>
</dbReference>
<name>A0ACC0L281_CHOFU</name>
<accession>A0ACC0L281</accession>
<keyword evidence="2" id="KW-1185">Reference proteome</keyword>
<evidence type="ECO:0000313" key="2">
    <source>
        <dbReference type="Proteomes" id="UP001064048"/>
    </source>
</evidence>